<proteinExistence type="predicted"/>
<sequence length="259" mass="28985">MLPRSSARSLSVYLAVFVLSCSHVLTANDDDADGGGKVKLKFSYPRRVPRVSMSTINSMNKLMPPKPASWPTAFSIKFRTNITQGSTKQQREGLLWYDASQGQRIFHQRGSSECVQYYKTKENCSLVFNSEGMYALVSSSSSSSSSCCLDLPNFHAPRPNWTQTKHTFIETKKINGRMCHGFRYAETSFSRSHAAKGHVYWQDVKTGLPCAFMFDDSDFDWYFDVTSVLYGPQDAKLFAVSAECISQKCSTDASRSSVA</sequence>
<reference evidence="2 4" key="1">
    <citation type="journal article" date="2012" name="Nature">
        <title>Algal genomes reveal evolutionary mosaicism and the fate of nucleomorphs.</title>
        <authorList>
            <consortium name="DOE Joint Genome Institute"/>
            <person name="Curtis B.A."/>
            <person name="Tanifuji G."/>
            <person name="Burki F."/>
            <person name="Gruber A."/>
            <person name="Irimia M."/>
            <person name="Maruyama S."/>
            <person name="Arias M.C."/>
            <person name="Ball S.G."/>
            <person name="Gile G.H."/>
            <person name="Hirakawa Y."/>
            <person name="Hopkins J.F."/>
            <person name="Kuo A."/>
            <person name="Rensing S.A."/>
            <person name="Schmutz J."/>
            <person name="Symeonidi A."/>
            <person name="Elias M."/>
            <person name="Eveleigh R.J."/>
            <person name="Herman E.K."/>
            <person name="Klute M.J."/>
            <person name="Nakayama T."/>
            <person name="Obornik M."/>
            <person name="Reyes-Prieto A."/>
            <person name="Armbrust E.V."/>
            <person name="Aves S.J."/>
            <person name="Beiko R.G."/>
            <person name="Coutinho P."/>
            <person name="Dacks J.B."/>
            <person name="Durnford D.G."/>
            <person name="Fast N.M."/>
            <person name="Green B.R."/>
            <person name="Grisdale C.J."/>
            <person name="Hempel F."/>
            <person name="Henrissat B."/>
            <person name="Hoppner M.P."/>
            <person name="Ishida K."/>
            <person name="Kim E."/>
            <person name="Koreny L."/>
            <person name="Kroth P.G."/>
            <person name="Liu Y."/>
            <person name="Malik S.B."/>
            <person name="Maier U.G."/>
            <person name="McRose D."/>
            <person name="Mock T."/>
            <person name="Neilson J.A."/>
            <person name="Onodera N.T."/>
            <person name="Poole A.M."/>
            <person name="Pritham E.J."/>
            <person name="Richards T.A."/>
            <person name="Rocap G."/>
            <person name="Roy S.W."/>
            <person name="Sarai C."/>
            <person name="Schaack S."/>
            <person name="Shirato S."/>
            <person name="Slamovits C.H."/>
            <person name="Spencer D.F."/>
            <person name="Suzuki S."/>
            <person name="Worden A.Z."/>
            <person name="Zauner S."/>
            <person name="Barry K."/>
            <person name="Bell C."/>
            <person name="Bharti A.K."/>
            <person name="Crow J.A."/>
            <person name="Grimwood J."/>
            <person name="Kramer R."/>
            <person name="Lindquist E."/>
            <person name="Lucas S."/>
            <person name="Salamov A."/>
            <person name="McFadden G.I."/>
            <person name="Lane C.E."/>
            <person name="Keeling P.J."/>
            <person name="Gray M.W."/>
            <person name="Grigoriev I.V."/>
            <person name="Archibald J.M."/>
        </authorList>
    </citation>
    <scope>NUCLEOTIDE SEQUENCE</scope>
    <source>
        <strain evidence="2 4">CCMP2712</strain>
    </source>
</reference>
<dbReference type="OMA" id="TWAESAN"/>
<dbReference type="EMBL" id="JH992980">
    <property type="protein sequence ID" value="EKX49909.1"/>
    <property type="molecule type" value="Genomic_DNA"/>
</dbReference>
<dbReference type="Proteomes" id="UP000011087">
    <property type="component" value="Unassembled WGS sequence"/>
</dbReference>
<accession>L1JNQ6</accession>
<dbReference type="KEGG" id="gtt:GUITHDRAFT_104306"/>
<evidence type="ECO:0000256" key="1">
    <source>
        <dbReference type="SAM" id="SignalP"/>
    </source>
</evidence>
<keyword evidence="1" id="KW-0732">Signal</keyword>
<evidence type="ECO:0008006" key="5">
    <source>
        <dbReference type="Google" id="ProtNLM"/>
    </source>
</evidence>
<dbReference type="PROSITE" id="PS51257">
    <property type="entry name" value="PROKAR_LIPOPROTEIN"/>
    <property type="match status" value="1"/>
</dbReference>
<evidence type="ECO:0000313" key="4">
    <source>
        <dbReference type="Proteomes" id="UP000011087"/>
    </source>
</evidence>
<feature type="chain" id="PRO_5008771568" description="Pherophorin domain-containing protein" evidence="1">
    <location>
        <begin position="27"/>
        <end position="259"/>
    </location>
</feature>
<organism evidence="2">
    <name type="scientific">Guillardia theta (strain CCMP2712)</name>
    <name type="common">Cryptophyte</name>
    <dbReference type="NCBI Taxonomy" id="905079"/>
    <lineage>
        <taxon>Eukaryota</taxon>
        <taxon>Cryptophyceae</taxon>
        <taxon>Pyrenomonadales</taxon>
        <taxon>Geminigeraceae</taxon>
        <taxon>Guillardia</taxon>
    </lineage>
</organism>
<dbReference type="eggNOG" id="ENOG502SEEI">
    <property type="taxonomic scope" value="Eukaryota"/>
</dbReference>
<reference evidence="3" key="3">
    <citation type="submission" date="2016-03" db="UniProtKB">
        <authorList>
            <consortium name="EnsemblProtists"/>
        </authorList>
    </citation>
    <scope>IDENTIFICATION</scope>
</reference>
<protein>
    <recommendedName>
        <fullName evidence="5">Pherophorin domain-containing protein</fullName>
    </recommendedName>
</protein>
<dbReference type="AlphaFoldDB" id="L1JNQ6"/>
<gene>
    <name evidence="2" type="ORF">GUITHDRAFT_104306</name>
</gene>
<name>L1JNQ6_GUITC</name>
<dbReference type="RefSeq" id="XP_005836889.1">
    <property type="nucleotide sequence ID" value="XM_005836832.1"/>
</dbReference>
<dbReference type="OrthoDB" id="406551at2759"/>
<dbReference type="HOGENOM" id="CLU_1075387_0_0_1"/>
<dbReference type="PaxDb" id="55529-EKX49909"/>
<feature type="signal peptide" evidence="1">
    <location>
        <begin position="1"/>
        <end position="26"/>
    </location>
</feature>
<evidence type="ECO:0000313" key="3">
    <source>
        <dbReference type="EnsemblProtists" id="EKX49909"/>
    </source>
</evidence>
<dbReference type="GeneID" id="17306592"/>
<keyword evidence="4" id="KW-1185">Reference proteome</keyword>
<dbReference type="EnsemblProtists" id="EKX49909">
    <property type="protein sequence ID" value="EKX49909"/>
    <property type="gene ID" value="GUITHDRAFT_104306"/>
</dbReference>
<reference evidence="4" key="2">
    <citation type="submission" date="2012-11" db="EMBL/GenBank/DDBJ databases">
        <authorList>
            <person name="Kuo A."/>
            <person name="Curtis B.A."/>
            <person name="Tanifuji G."/>
            <person name="Burki F."/>
            <person name="Gruber A."/>
            <person name="Irimia M."/>
            <person name="Maruyama S."/>
            <person name="Arias M.C."/>
            <person name="Ball S.G."/>
            <person name="Gile G.H."/>
            <person name="Hirakawa Y."/>
            <person name="Hopkins J.F."/>
            <person name="Rensing S.A."/>
            <person name="Schmutz J."/>
            <person name="Symeonidi A."/>
            <person name="Elias M."/>
            <person name="Eveleigh R.J."/>
            <person name="Herman E.K."/>
            <person name="Klute M.J."/>
            <person name="Nakayama T."/>
            <person name="Obornik M."/>
            <person name="Reyes-Prieto A."/>
            <person name="Armbrust E.V."/>
            <person name="Aves S.J."/>
            <person name="Beiko R.G."/>
            <person name="Coutinho P."/>
            <person name="Dacks J.B."/>
            <person name="Durnford D.G."/>
            <person name="Fast N.M."/>
            <person name="Green B.R."/>
            <person name="Grisdale C."/>
            <person name="Hempe F."/>
            <person name="Henrissat B."/>
            <person name="Hoppner M.P."/>
            <person name="Ishida K.-I."/>
            <person name="Kim E."/>
            <person name="Koreny L."/>
            <person name="Kroth P.G."/>
            <person name="Liu Y."/>
            <person name="Malik S.-B."/>
            <person name="Maier U.G."/>
            <person name="McRose D."/>
            <person name="Mock T."/>
            <person name="Neilson J.A."/>
            <person name="Onodera N.T."/>
            <person name="Poole A.M."/>
            <person name="Pritham E.J."/>
            <person name="Richards T.A."/>
            <person name="Rocap G."/>
            <person name="Roy S.W."/>
            <person name="Sarai C."/>
            <person name="Schaack S."/>
            <person name="Shirato S."/>
            <person name="Slamovits C.H."/>
            <person name="Spencer D.F."/>
            <person name="Suzuki S."/>
            <person name="Worden A.Z."/>
            <person name="Zauner S."/>
            <person name="Barry K."/>
            <person name="Bell C."/>
            <person name="Bharti A.K."/>
            <person name="Crow J.A."/>
            <person name="Grimwood J."/>
            <person name="Kramer R."/>
            <person name="Lindquist E."/>
            <person name="Lucas S."/>
            <person name="Salamov A."/>
            <person name="McFadden G.I."/>
            <person name="Lane C.E."/>
            <person name="Keeling P.J."/>
            <person name="Gray M.W."/>
            <person name="Grigoriev I.V."/>
            <person name="Archibald J.M."/>
        </authorList>
    </citation>
    <scope>NUCLEOTIDE SEQUENCE</scope>
    <source>
        <strain evidence="4">CCMP2712</strain>
    </source>
</reference>
<evidence type="ECO:0000313" key="2">
    <source>
        <dbReference type="EMBL" id="EKX49909.1"/>
    </source>
</evidence>